<keyword evidence="6 15" id="KW-0347">Helicase</keyword>
<comment type="domain">
    <text evidence="15">The N-terminal DNA-binding domain is a ssDNA-dependent ATPase and has ATP-dependent 3'-5' helicase function. This domain interacts with RecC.</text>
</comment>
<dbReference type="InterPro" id="IPR000212">
    <property type="entry name" value="DNA_helicase_UvrD/REP"/>
</dbReference>
<evidence type="ECO:0000256" key="16">
    <source>
        <dbReference type="PROSITE-ProRule" id="PRU00560"/>
    </source>
</evidence>
<evidence type="ECO:0000256" key="8">
    <source>
        <dbReference type="ARBA" id="ARBA00022840"/>
    </source>
</evidence>
<evidence type="ECO:0000256" key="9">
    <source>
        <dbReference type="ARBA" id="ARBA00022842"/>
    </source>
</evidence>
<feature type="domain" description="UvrD-like helicase C-terminal" evidence="19">
    <location>
        <begin position="512"/>
        <end position="787"/>
    </location>
</feature>
<dbReference type="InterPro" id="IPR011335">
    <property type="entry name" value="Restrct_endonuc-II-like"/>
</dbReference>
<dbReference type="GO" id="GO:0000724">
    <property type="term" value="P:double-strand break repair via homologous recombination"/>
    <property type="evidence" value="ECO:0007669"/>
    <property type="project" value="UniProtKB-UniRule"/>
</dbReference>
<dbReference type="AlphaFoldDB" id="A0A398C6J4"/>
<keyword evidence="8 15" id="KW-0067">ATP-binding</keyword>
<comment type="cofactor">
    <cofactor evidence="15">
        <name>Mg(2+)</name>
        <dbReference type="ChEBI" id="CHEBI:18420"/>
    </cofactor>
    <text evidence="15">Binds 1 Mg(2+) ion per subunit.</text>
</comment>
<protein>
    <recommendedName>
        <fullName evidence="15">RecBCD enzyme subunit RecB</fullName>
        <ecNumber evidence="15">3.1.11.5</ecNumber>
        <ecNumber evidence="15">5.6.2.4</ecNumber>
    </recommendedName>
    <alternativeName>
        <fullName evidence="15">DNA 3'-5' helicase subunit RecB</fullName>
    </alternativeName>
    <alternativeName>
        <fullName evidence="15">Exonuclease V subunit RecB</fullName>
        <shortName evidence="15">ExoV subunit RecB</shortName>
    </alternativeName>
    <alternativeName>
        <fullName evidence="15">Helicase/nuclease RecBCD subunit RecB</fullName>
    </alternativeName>
</protein>
<comment type="caution">
    <text evidence="20">The sequence shown here is derived from an EMBL/GenBank/DDBJ whole genome shotgun (WGS) entry which is preliminary data.</text>
</comment>
<dbReference type="GO" id="GO:0016887">
    <property type="term" value="F:ATP hydrolysis activity"/>
    <property type="evidence" value="ECO:0007669"/>
    <property type="project" value="RHEA"/>
</dbReference>
<feature type="region of interest" description="Disordered" evidence="17">
    <location>
        <begin position="977"/>
        <end position="1005"/>
    </location>
</feature>
<feature type="binding site" evidence="16">
    <location>
        <begin position="27"/>
        <end position="34"/>
    </location>
    <ligand>
        <name>ATP</name>
        <dbReference type="ChEBI" id="CHEBI:30616"/>
    </ligand>
</feature>
<keyword evidence="5 15" id="KW-0378">Hydrolase</keyword>
<dbReference type="InterPro" id="IPR038726">
    <property type="entry name" value="PDDEXK_AddAB-type"/>
</dbReference>
<dbReference type="InterPro" id="IPR014016">
    <property type="entry name" value="UvrD-like_ATP-bd"/>
</dbReference>
<comment type="catalytic activity">
    <reaction evidence="15">
        <text>Exonucleolytic cleavage (in the presence of ATP) in either 5'- to 3'- or 3'- to 5'-direction to yield 5'-phosphooligonucleotides.</text>
        <dbReference type="EC" id="3.1.11.5"/>
    </reaction>
</comment>
<dbReference type="InterPro" id="IPR014017">
    <property type="entry name" value="DNA_helicase_UvrD-like_C"/>
</dbReference>
<dbReference type="EC" id="3.1.11.5" evidence="15"/>
<dbReference type="SUPFAM" id="SSF52540">
    <property type="entry name" value="P-loop containing nucleoside triphosphate hydrolases"/>
    <property type="match status" value="1"/>
</dbReference>
<dbReference type="Pfam" id="PF00580">
    <property type="entry name" value="UvrD-helicase"/>
    <property type="match status" value="1"/>
</dbReference>
<evidence type="ECO:0000256" key="2">
    <source>
        <dbReference type="ARBA" id="ARBA00022723"/>
    </source>
</evidence>
<keyword evidence="11 15" id="KW-0234">DNA repair</keyword>
<feature type="binding site" evidence="15">
    <location>
        <position position="1144"/>
    </location>
    <ligand>
        <name>Mg(2+)</name>
        <dbReference type="ChEBI" id="CHEBI:18420"/>
    </ligand>
</feature>
<proteinExistence type="inferred from homology"/>
<evidence type="ECO:0000256" key="6">
    <source>
        <dbReference type="ARBA" id="ARBA00022806"/>
    </source>
</evidence>
<dbReference type="Proteomes" id="UP000266302">
    <property type="component" value="Unassembled WGS sequence"/>
</dbReference>
<evidence type="ECO:0000256" key="11">
    <source>
        <dbReference type="ARBA" id="ARBA00023204"/>
    </source>
</evidence>
<dbReference type="NCBIfam" id="TIGR00609">
    <property type="entry name" value="recB"/>
    <property type="match status" value="1"/>
</dbReference>
<dbReference type="SUPFAM" id="SSF52980">
    <property type="entry name" value="Restriction endonuclease-like"/>
    <property type="match status" value="1"/>
</dbReference>
<comment type="function">
    <text evidence="15">A helicase/nuclease that prepares dsDNA breaks (DSB) for recombinational DNA repair. Binds to DSBs and unwinds DNA via a highly rapid and processive ATP-dependent bidirectional helicase activity. Unwinds dsDNA until it encounters a Chi (crossover hotspot instigator) sequence from the 3' direction. Cuts ssDNA a few nucleotides 3' to the Chi site. The properties and activities of the enzyme are changed at Chi. The Chi-altered holoenzyme produces a long 3'-ssDNA overhang and facilitates RecA-binding to the ssDNA for homologous DNA recombination and repair. Holoenzyme degrades any linearized DNA that is unable to undergo homologous recombination. In the holoenzyme this subunit contributes ATPase, 3'-5' helicase, exonuclease activity and loads RecA onto ssDNA.</text>
</comment>
<feature type="active site" description="For nuclease activity" evidence="15">
    <location>
        <position position="1157"/>
    </location>
</feature>
<keyword evidence="10 15" id="KW-0238">DNA-binding</keyword>
<accession>A0A398C6J4</accession>
<evidence type="ECO:0000256" key="4">
    <source>
        <dbReference type="ARBA" id="ARBA00022763"/>
    </source>
</evidence>
<evidence type="ECO:0000259" key="18">
    <source>
        <dbReference type="PROSITE" id="PS51198"/>
    </source>
</evidence>
<dbReference type="PANTHER" id="PTHR11070">
    <property type="entry name" value="UVRD / RECB / PCRA DNA HELICASE FAMILY MEMBER"/>
    <property type="match status" value="1"/>
</dbReference>
<dbReference type="EMBL" id="QXJC01000003">
    <property type="protein sequence ID" value="RID98675.1"/>
    <property type="molecule type" value="Genomic_DNA"/>
</dbReference>
<dbReference type="GO" id="GO:0043138">
    <property type="term" value="F:3'-5' DNA helicase activity"/>
    <property type="evidence" value="ECO:0007669"/>
    <property type="project" value="UniProtKB-UniRule"/>
</dbReference>
<keyword evidence="21" id="KW-1185">Reference proteome</keyword>
<keyword evidence="12 15" id="KW-0413">Isomerase</keyword>
<organism evidence="20 21">
    <name type="scientific">Simplicispira hankyongi</name>
    <dbReference type="NCBI Taxonomy" id="2315688"/>
    <lineage>
        <taxon>Bacteria</taxon>
        <taxon>Pseudomonadati</taxon>
        <taxon>Pseudomonadota</taxon>
        <taxon>Betaproteobacteria</taxon>
        <taxon>Burkholderiales</taxon>
        <taxon>Comamonadaceae</taxon>
        <taxon>Simplicispira</taxon>
    </lineage>
</organism>
<sequence>MSPFADLAAHKLDPLHFPLHGSRLIEASAGTGKTWTIAALYLRLVLGHGGEAGYARPLAPAEILVMTFTRAATRELSGRIRARLTEAARVLRGEFDPTPDDTYLTALRDAYTPGPARAQAAWRLAAAAEGMDDAAVQTIDAWCQRMLREHAFDSGALFGEELDADEATLRAQAVHDHWRQQVYPLSPELLERVLTVWPDVDALAADARALETLVLAPGAGEGSAADCLARADARHAAAVAGLKAGWAERADALALWVQTELAERKAAWDSRKLSSVTGWLRTVADWARSDGVEPLTLTKTATERLCREALLALRKPDAPPSEIPPDFSAIPALLAAQQTLPTPEIALREHAAARIAERLAHLKQQSGSFGFHDMLVRLDRALSGPRGDALRARILAQHPVALIDEFQDTSPLQYRIFERLYQPQANDPATALLLIGDPKQSIYAFRGADIYSYLAARRATRGRHAMLDTNYRSTQVLVEVVNHWFSRAEQRPGAGAFGFRTGEVVGDMGVSAALETDPLPFVPVGAKGRKERLVTRAGALPPMVLAHALEPAGAPVQRQRFAARCAEQIVDWLNDPQAGFAEEGEPFRPLRPADIAVLVRSGTEAQAMQRALRRRGLASVYLSDKDSVFKGPEARDLLWWLQAVAEPRDARRLRTALASATLDLPITELERLAQDDAALEARSEQLRALQALWQSQGVLPMLRQTLHQFGLPARWLREAGGERRLTNFLHLAELLQTASSTLDGEQALVRWLAGQLQQAGAAADEQIVRLESDADLVQIVTIHKSKGLEYPVVCLPFACSMRPVKKQKRNPAVALSDAAGVRTLQLAPSDAQWQQAECERLREDLRLFYVALTRARHALWLGFAAISEGKSAKTSTHRSAAGSVLAGGEARSPEEWLAALHDLADAQPAIRLEAVEEGAAPCTAFVPRGGVRALQEGMDYTAWFDRHWGIASFSQLVRGLPSAGPEQALLPTHRAMPADDEAPVPDDAERAEPGSATLAKRPRGSTADLFPEPPALWHGFARGTLVGNFLHEQLEWLAGEGFAFAPDGPVAARLRRRCERSAYGAVADEVLTWLAAVVATPLPPLGVPLAALATRLPEMEFWLPAQRLPAQDIDALCRQHLLPGLPRPALPERALHGMLMGFADLVFEHGGRYWVLDYKSNWLGPDAQAYALPALEQALAQHRYDVQAALYLLALHRLLRARLGAHYAPQQHLGGVLLYFLRGIDGPASGVVQLAPPLALLDALDALLQTPVAGEVHP</sequence>
<name>A0A398C6J4_9BURK</name>
<dbReference type="Gene3D" id="3.90.320.10">
    <property type="match status" value="1"/>
</dbReference>
<dbReference type="GO" id="GO:0005829">
    <property type="term" value="C:cytosol"/>
    <property type="evidence" value="ECO:0007669"/>
    <property type="project" value="TreeGrafter"/>
</dbReference>
<evidence type="ECO:0000313" key="20">
    <source>
        <dbReference type="EMBL" id="RID98675.1"/>
    </source>
</evidence>
<gene>
    <name evidence="15 20" type="primary">recB</name>
    <name evidence="20" type="ORF">D3F03_10770</name>
</gene>
<dbReference type="InterPro" id="IPR011604">
    <property type="entry name" value="PDDEXK-like_dom_sf"/>
</dbReference>
<dbReference type="Pfam" id="PF13361">
    <property type="entry name" value="UvrD_C"/>
    <property type="match status" value="1"/>
</dbReference>
<evidence type="ECO:0000256" key="17">
    <source>
        <dbReference type="SAM" id="MobiDB-lite"/>
    </source>
</evidence>
<keyword evidence="9 15" id="KW-0460">Magnesium</keyword>
<evidence type="ECO:0000256" key="14">
    <source>
        <dbReference type="ARBA" id="ARBA00048988"/>
    </source>
</evidence>
<dbReference type="PANTHER" id="PTHR11070:SF23">
    <property type="entry name" value="RECBCD ENZYME SUBUNIT RECB"/>
    <property type="match status" value="1"/>
</dbReference>
<dbReference type="CDD" id="cd22352">
    <property type="entry name" value="RecB_C-like"/>
    <property type="match status" value="1"/>
</dbReference>
<keyword evidence="7 15" id="KW-0269">Exonuclease</keyword>
<keyword evidence="4 15" id="KW-0227">DNA damage</keyword>
<dbReference type="GO" id="GO:0008854">
    <property type="term" value="F:exodeoxyribonuclease V activity"/>
    <property type="evidence" value="ECO:0007669"/>
    <property type="project" value="UniProtKB-EC"/>
</dbReference>
<dbReference type="GO" id="GO:0000287">
    <property type="term" value="F:magnesium ion binding"/>
    <property type="evidence" value="ECO:0007669"/>
    <property type="project" value="UniProtKB-UniRule"/>
</dbReference>
<dbReference type="RefSeq" id="WP_119109340.1">
    <property type="nucleotide sequence ID" value="NZ_QXJC01000003.1"/>
</dbReference>
<evidence type="ECO:0000256" key="7">
    <source>
        <dbReference type="ARBA" id="ARBA00022839"/>
    </source>
</evidence>
<keyword evidence="3 15" id="KW-0547">Nucleotide-binding</keyword>
<evidence type="ECO:0000256" key="1">
    <source>
        <dbReference type="ARBA" id="ARBA00022722"/>
    </source>
</evidence>
<dbReference type="OrthoDB" id="5905204at2"/>
<dbReference type="GO" id="GO:0009338">
    <property type="term" value="C:exodeoxyribonuclease V complex"/>
    <property type="evidence" value="ECO:0007669"/>
    <property type="project" value="TreeGrafter"/>
</dbReference>
<dbReference type="InterPro" id="IPR004586">
    <property type="entry name" value="RecB"/>
</dbReference>
<dbReference type="PROSITE" id="PS51198">
    <property type="entry name" value="UVRD_HELICASE_ATP_BIND"/>
    <property type="match status" value="1"/>
</dbReference>
<keyword evidence="1 15" id="KW-0540">Nuclease</keyword>
<comment type="similarity">
    <text evidence="15">Belongs to the helicase family. UvrD subfamily.</text>
</comment>
<dbReference type="Gene3D" id="1.10.486.10">
    <property type="entry name" value="PCRA, domain 4"/>
    <property type="match status" value="1"/>
</dbReference>
<dbReference type="PROSITE" id="PS51217">
    <property type="entry name" value="UVRD_HELICASE_CTER"/>
    <property type="match status" value="1"/>
</dbReference>
<dbReference type="Pfam" id="PF12705">
    <property type="entry name" value="PDDEXK_1"/>
    <property type="match status" value="1"/>
</dbReference>
<dbReference type="EC" id="5.6.2.4" evidence="15"/>
<comment type="miscellaneous">
    <text evidence="15">In the RecBCD complex, RecB has a slow 3'-5' helicase, an exonuclease activity and loads RecA onto ssDNA, RecD has a fast 5'-3' helicase activity, while RecC stimulates the ATPase and processivity of the RecB helicase and contributes to recognition of the Chi site.</text>
</comment>
<keyword evidence="2 15" id="KW-0479">Metal-binding</keyword>
<evidence type="ECO:0000256" key="15">
    <source>
        <dbReference type="HAMAP-Rule" id="MF_01485"/>
    </source>
</evidence>
<evidence type="ECO:0000256" key="12">
    <source>
        <dbReference type="ARBA" id="ARBA00023235"/>
    </source>
</evidence>
<feature type="region of interest" description="Nuclease activity, interacts with RecD and RecA" evidence="15">
    <location>
        <begin position="947"/>
        <end position="1258"/>
    </location>
</feature>
<feature type="region of interest" description="DNA-binding and helicase activity, interacts with RecC" evidence="15">
    <location>
        <begin position="1"/>
        <end position="911"/>
    </location>
</feature>
<evidence type="ECO:0000313" key="21">
    <source>
        <dbReference type="Proteomes" id="UP000266302"/>
    </source>
</evidence>
<evidence type="ECO:0000256" key="3">
    <source>
        <dbReference type="ARBA" id="ARBA00022741"/>
    </source>
</evidence>
<dbReference type="Gene3D" id="1.10.3170.10">
    <property type="entry name" value="Recbcd, chain B, domain 2"/>
    <property type="match status" value="1"/>
</dbReference>
<evidence type="ECO:0000256" key="13">
    <source>
        <dbReference type="ARBA" id="ARBA00034617"/>
    </source>
</evidence>
<comment type="catalytic activity">
    <reaction evidence="14 15">
        <text>ATP + H2O = ADP + phosphate + H(+)</text>
        <dbReference type="Rhea" id="RHEA:13065"/>
        <dbReference type="ChEBI" id="CHEBI:15377"/>
        <dbReference type="ChEBI" id="CHEBI:15378"/>
        <dbReference type="ChEBI" id="CHEBI:30616"/>
        <dbReference type="ChEBI" id="CHEBI:43474"/>
        <dbReference type="ChEBI" id="CHEBI:456216"/>
        <dbReference type="EC" id="5.6.2.4"/>
    </reaction>
</comment>
<dbReference type="Gene3D" id="3.40.50.300">
    <property type="entry name" value="P-loop containing nucleotide triphosphate hydrolases"/>
    <property type="match status" value="2"/>
</dbReference>
<evidence type="ECO:0000256" key="5">
    <source>
        <dbReference type="ARBA" id="ARBA00022801"/>
    </source>
</evidence>
<comment type="catalytic activity">
    <reaction evidence="13 15">
        <text>Couples ATP hydrolysis with the unwinding of duplex DNA by translocating in the 3'-5' direction.</text>
        <dbReference type="EC" id="5.6.2.4"/>
    </reaction>
</comment>
<dbReference type="GO" id="GO:0003677">
    <property type="term" value="F:DNA binding"/>
    <property type="evidence" value="ECO:0007669"/>
    <property type="project" value="UniProtKB-UniRule"/>
</dbReference>
<comment type="subunit">
    <text evidence="15">Heterotrimer of RecB, RecC and RecD. All subunits contribute to DNA-binding. Interacts with RecA.</text>
</comment>
<dbReference type="HAMAP" id="MF_01485">
    <property type="entry name" value="RecB"/>
    <property type="match status" value="1"/>
</dbReference>
<feature type="binding site" evidence="15">
    <location>
        <position position="1031"/>
    </location>
    <ligand>
        <name>Mg(2+)</name>
        <dbReference type="ChEBI" id="CHEBI:18420"/>
    </ligand>
</feature>
<dbReference type="GO" id="GO:0005524">
    <property type="term" value="F:ATP binding"/>
    <property type="evidence" value="ECO:0007669"/>
    <property type="project" value="UniProtKB-UniRule"/>
</dbReference>
<reference evidence="20 21" key="1">
    <citation type="submission" date="2018-09" db="EMBL/GenBank/DDBJ databases">
        <title>Draft genome of Simplicispira sp. NY-02.</title>
        <authorList>
            <person name="Im W.T."/>
        </authorList>
    </citation>
    <scope>NUCLEOTIDE SEQUENCE [LARGE SCALE GENOMIC DNA]</scope>
    <source>
        <strain evidence="20 21">NY-02</strain>
    </source>
</reference>
<evidence type="ECO:0000256" key="10">
    <source>
        <dbReference type="ARBA" id="ARBA00023125"/>
    </source>
</evidence>
<feature type="domain" description="UvrD-like helicase ATP-binding" evidence="18">
    <location>
        <begin position="6"/>
        <end position="474"/>
    </location>
</feature>
<comment type="domain">
    <text evidence="15">The C-terminal domain has nuclease activity and interacts with RecD. It interacts with RecA, facilitating its loading onto ssDNA.</text>
</comment>
<dbReference type="InterPro" id="IPR027417">
    <property type="entry name" value="P-loop_NTPase"/>
</dbReference>
<evidence type="ECO:0000259" key="19">
    <source>
        <dbReference type="PROSITE" id="PS51217"/>
    </source>
</evidence>
<feature type="binding site" evidence="15">
    <location>
        <position position="1157"/>
    </location>
    <ligand>
        <name>Mg(2+)</name>
        <dbReference type="ChEBI" id="CHEBI:18420"/>
    </ligand>
</feature>